<keyword evidence="3" id="KW-1185">Reference proteome</keyword>
<proteinExistence type="predicted"/>
<accession>A0A8S4QVU4</accession>
<comment type="caution">
    <text evidence="2">The sequence shown here is derived from an EMBL/GenBank/DDBJ whole genome shotgun (WGS) entry which is preliminary data.</text>
</comment>
<reference evidence="2" key="1">
    <citation type="submission" date="2022-03" db="EMBL/GenBank/DDBJ databases">
        <authorList>
            <person name="Lindestad O."/>
        </authorList>
    </citation>
    <scope>NUCLEOTIDE SEQUENCE</scope>
</reference>
<dbReference type="OrthoDB" id="9995375at2759"/>
<organism evidence="2 3">
    <name type="scientific">Pararge aegeria aegeria</name>
    <dbReference type="NCBI Taxonomy" id="348720"/>
    <lineage>
        <taxon>Eukaryota</taxon>
        <taxon>Metazoa</taxon>
        <taxon>Ecdysozoa</taxon>
        <taxon>Arthropoda</taxon>
        <taxon>Hexapoda</taxon>
        <taxon>Insecta</taxon>
        <taxon>Pterygota</taxon>
        <taxon>Neoptera</taxon>
        <taxon>Endopterygota</taxon>
        <taxon>Lepidoptera</taxon>
        <taxon>Glossata</taxon>
        <taxon>Ditrysia</taxon>
        <taxon>Papilionoidea</taxon>
        <taxon>Nymphalidae</taxon>
        <taxon>Satyrinae</taxon>
        <taxon>Satyrini</taxon>
        <taxon>Parargina</taxon>
        <taxon>Pararge</taxon>
    </lineage>
</organism>
<sequence length="118" mass="13172">MVGPDSGRAASVPKDHKDDHPEPTDIIKDKIRRSLGSGLEATDKLKSISNFNLSYQDSTPTTPVNESKDFIATERENVENETEDQPKSPVLTKIIDEFKANMNRIDSHHSLDVLGRQN</sequence>
<name>A0A8S4QVU4_9NEOP</name>
<dbReference type="AlphaFoldDB" id="A0A8S4QVU4"/>
<feature type="compositionally biased region" description="Basic and acidic residues" evidence="1">
    <location>
        <begin position="13"/>
        <end position="27"/>
    </location>
</feature>
<feature type="region of interest" description="Disordered" evidence="1">
    <location>
        <begin position="1"/>
        <end position="27"/>
    </location>
</feature>
<dbReference type="EMBL" id="CAKXAJ010017868">
    <property type="protein sequence ID" value="CAH2217237.1"/>
    <property type="molecule type" value="Genomic_DNA"/>
</dbReference>
<dbReference type="Proteomes" id="UP000838756">
    <property type="component" value="Unassembled WGS sequence"/>
</dbReference>
<protein>
    <submittedName>
        <fullName evidence="2">Jg26190 protein</fullName>
    </submittedName>
</protein>
<evidence type="ECO:0000313" key="3">
    <source>
        <dbReference type="Proteomes" id="UP000838756"/>
    </source>
</evidence>
<evidence type="ECO:0000256" key="1">
    <source>
        <dbReference type="SAM" id="MobiDB-lite"/>
    </source>
</evidence>
<evidence type="ECO:0000313" key="2">
    <source>
        <dbReference type="EMBL" id="CAH2217237.1"/>
    </source>
</evidence>
<gene>
    <name evidence="2" type="primary">jg26190</name>
    <name evidence="2" type="ORF">PAEG_LOCUS5153</name>
</gene>